<keyword evidence="2" id="KW-0472">Membrane</keyword>
<feature type="compositionally biased region" description="Pro residues" evidence="1">
    <location>
        <begin position="221"/>
        <end position="231"/>
    </location>
</feature>
<proteinExistence type="predicted"/>
<dbReference type="EMBL" id="FMTS01000001">
    <property type="protein sequence ID" value="SCW39329.1"/>
    <property type="molecule type" value="Genomic_DNA"/>
</dbReference>
<dbReference type="RefSeq" id="WP_090644140.1">
    <property type="nucleotide sequence ID" value="NZ_CBCRYE010000001.1"/>
</dbReference>
<feature type="region of interest" description="Disordered" evidence="1">
    <location>
        <begin position="203"/>
        <end position="234"/>
    </location>
</feature>
<evidence type="ECO:0000313" key="3">
    <source>
        <dbReference type="EMBL" id="SCW39329.1"/>
    </source>
</evidence>
<feature type="transmembrane region" description="Helical" evidence="2">
    <location>
        <begin position="6"/>
        <end position="26"/>
    </location>
</feature>
<dbReference type="STRING" id="260084.SAMN02927928_0904"/>
<protein>
    <submittedName>
        <fullName evidence="3">Uncharacterized protein</fullName>
    </submittedName>
</protein>
<keyword evidence="2" id="KW-1133">Transmembrane helix</keyword>
<evidence type="ECO:0000256" key="1">
    <source>
        <dbReference type="SAM" id="MobiDB-lite"/>
    </source>
</evidence>
<reference evidence="4" key="1">
    <citation type="submission" date="2016-10" db="EMBL/GenBank/DDBJ databases">
        <authorList>
            <person name="Varghese N."/>
            <person name="Submissions S."/>
        </authorList>
    </citation>
    <scope>NUCLEOTIDE SEQUENCE [LARGE SCALE GENOMIC DNA]</scope>
    <source>
        <strain evidence="4">CGMCC 1.3431</strain>
    </source>
</reference>
<name>A0A1G4Q594_9CAUL</name>
<evidence type="ECO:0000256" key="2">
    <source>
        <dbReference type="SAM" id="Phobius"/>
    </source>
</evidence>
<sequence>MPTYLPTIIILSAAVLAILVVLYRVYDSRVEQPRKLEDELRDGLETYKADVMVLEPVRKAAAASSFAGDRLIIVEDFGKKPHRPYKMSQLMGMEVIVDDKVIGRVMRSGPHMMLDDIAPTVHRVTMRLVLDDPAFPSFELVVWDPNDTLTARAEGPRAAINNVRKWFYHVEAVLRRTISAPQPVIGAPAAAAPVRIPDFVPAPSLTPPPAPPPMATAASPALPPASAPPARPEGDVLNAPLIPYI</sequence>
<dbReference type="Proteomes" id="UP000199150">
    <property type="component" value="Unassembled WGS sequence"/>
</dbReference>
<feature type="compositionally biased region" description="Pro residues" evidence="1">
    <location>
        <begin position="204"/>
        <end position="214"/>
    </location>
</feature>
<keyword evidence="4" id="KW-1185">Reference proteome</keyword>
<organism evidence="3 4">
    <name type="scientific">Asticcacaulis taihuensis</name>
    <dbReference type="NCBI Taxonomy" id="260084"/>
    <lineage>
        <taxon>Bacteria</taxon>
        <taxon>Pseudomonadati</taxon>
        <taxon>Pseudomonadota</taxon>
        <taxon>Alphaproteobacteria</taxon>
        <taxon>Caulobacterales</taxon>
        <taxon>Caulobacteraceae</taxon>
        <taxon>Asticcacaulis</taxon>
    </lineage>
</organism>
<gene>
    <name evidence="3" type="ORF">SAMN02927928_0904</name>
</gene>
<dbReference type="OrthoDB" id="7203899at2"/>
<keyword evidence="2" id="KW-0812">Transmembrane</keyword>
<evidence type="ECO:0000313" key="4">
    <source>
        <dbReference type="Proteomes" id="UP000199150"/>
    </source>
</evidence>
<dbReference type="AlphaFoldDB" id="A0A1G4Q594"/>
<accession>A0A1G4Q594</accession>